<feature type="compositionally biased region" description="Basic and acidic residues" evidence="5">
    <location>
        <begin position="507"/>
        <end position="516"/>
    </location>
</feature>
<evidence type="ECO:0000256" key="5">
    <source>
        <dbReference type="SAM" id="MobiDB-lite"/>
    </source>
</evidence>
<feature type="domain" description="NUC153" evidence="6">
    <location>
        <begin position="604"/>
        <end position="632"/>
    </location>
</feature>
<feature type="compositionally biased region" description="Basic and acidic residues" evidence="5">
    <location>
        <begin position="392"/>
        <end position="406"/>
    </location>
</feature>
<dbReference type="InterPro" id="IPR039754">
    <property type="entry name" value="Esf1"/>
</dbReference>
<feature type="compositionally biased region" description="Low complexity" evidence="5">
    <location>
        <begin position="536"/>
        <end position="548"/>
    </location>
</feature>
<dbReference type="STRING" id="857342.A0A2T3AZF7"/>
<dbReference type="OrthoDB" id="431825at2759"/>
<evidence type="ECO:0000256" key="2">
    <source>
        <dbReference type="ARBA" id="ARBA00009087"/>
    </source>
</evidence>
<dbReference type="GO" id="GO:0005730">
    <property type="term" value="C:nucleolus"/>
    <property type="evidence" value="ECO:0007669"/>
    <property type="project" value="UniProtKB-SubCell"/>
</dbReference>
<feature type="compositionally biased region" description="Basic and acidic residues" evidence="5">
    <location>
        <begin position="559"/>
        <end position="572"/>
    </location>
</feature>
<dbReference type="Pfam" id="PF08159">
    <property type="entry name" value="NUC153"/>
    <property type="match status" value="1"/>
</dbReference>
<feature type="domain" description="ESF1 RRM" evidence="7">
    <location>
        <begin position="154"/>
        <end position="317"/>
    </location>
</feature>
<comment type="subcellular location">
    <subcellularLocation>
        <location evidence="1">Nucleus</location>
        <location evidence="1">Nucleolus</location>
    </subcellularLocation>
</comment>
<dbReference type="InParanoid" id="A0A2T3AZF7"/>
<feature type="region of interest" description="Disordered" evidence="5">
    <location>
        <begin position="375"/>
        <end position="597"/>
    </location>
</feature>
<evidence type="ECO:0000256" key="1">
    <source>
        <dbReference type="ARBA" id="ARBA00004604"/>
    </source>
</evidence>
<comment type="similarity">
    <text evidence="2">Belongs to the ESF1 family.</text>
</comment>
<name>A0A2T3AZF7_AMORE</name>
<protein>
    <submittedName>
        <fullName evidence="8">Uncharacterized protein</fullName>
    </submittedName>
</protein>
<organism evidence="8 9">
    <name type="scientific">Amorphotheca resinae ATCC 22711</name>
    <dbReference type="NCBI Taxonomy" id="857342"/>
    <lineage>
        <taxon>Eukaryota</taxon>
        <taxon>Fungi</taxon>
        <taxon>Dikarya</taxon>
        <taxon>Ascomycota</taxon>
        <taxon>Pezizomycotina</taxon>
        <taxon>Leotiomycetes</taxon>
        <taxon>Helotiales</taxon>
        <taxon>Amorphothecaceae</taxon>
        <taxon>Amorphotheca</taxon>
    </lineage>
</organism>
<dbReference type="FunCoup" id="A0A2T3AZF7">
    <property type="interactions" value="1080"/>
</dbReference>
<dbReference type="PANTHER" id="PTHR12202">
    <property type="entry name" value="ESF1 HOMOLOG"/>
    <property type="match status" value="1"/>
</dbReference>
<feature type="region of interest" description="Disordered" evidence="5">
    <location>
        <begin position="640"/>
        <end position="664"/>
    </location>
</feature>
<evidence type="ECO:0000313" key="8">
    <source>
        <dbReference type="EMBL" id="PSS16535.1"/>
    </source>
</evidence>
<feature type="compositionally biased region" description="Acidic residues" evidence="5">
    <location>
        <begin position="381"/>
        <end position="391"/>
    </location>
</feature>
<dbReference type="GeneID" id="36570754"/>
<keyword evidence="9" id="KW-1185">Reference proteome</keyword>
<sequence>MPKQKAPKGAASAGSTEINDARFSNFATDPRFRLPSKKHTRTTIDKRFSSLLQDEDVINTAKVDRYGRKLDSSAKKKALERLYMPEESEGEEDEVVEKELKKADAAYDPARGGGFSSSSEDESEDEEDGGVEIEEPEFPNLQTEQAGVEMGEVTSRIAVVNMDWDHVRAIDLMAVFQSFVPSGGKIHKVSVYQSDFGTERLAREEAEGPDLGQPKGEEANAEEEGSEDSDDEDDDEKIKKELLKADDGQEVDSTRYRQYQLERLRYYYAVVECSDNETAQNIYESTDGTEYLSSANFFDLRFIPDGTEFDNVLRDSCSEVPENYRPNEFVTDALQHSKVKLTWDMNPEETTRKEAIKRAFTGSRADIAANDLNAYVGNDSSDSEEEPETEEAPVKTKKQLERERIRAALGLTDEPAPNKPSGPVGDLEITFTPGLSAKEAAGGVFENEPVKEETTAERYIRKEKERKARRREKARAAREGRDPNTPAVEQEKAAEPEDLGFDDPFFADDKTKEKASKTKHKEERRKKRELKEQEARAAAAQKAELELLMQDNAGSDAAPGDHFDINEIARVEKRNRKKGKGKKKLDRESKRGGLQEDFEIDVEDPRFRGVHESHEFAIDSSHPRFQGTQAMKKLLEEGRKRRKVEVDVEEEEAPSRVQKKKRVV</sequence>
<feature type="compositionally biased region" description="Basic and acidic residues" evidence="5">
    <location>
        <begin position="585"/>
        <end position="594"/>
    </location>
</feature>
<dbReference type="Pfam" id="PF25121">
    <property type="entry name" value="RRM_ESF1"/>
    <property type="match status" value="1"/>
</dbReference>
<evidence type="ECO:0000259" key="7">
    <source>
        <dbReference type="Pfam" id="PF25121"/>
    </source>
</evidence>
<dbReference type="PANTHER" id="PTHR12202:SF0">
    <property type="entry name" value="ESF1 HOMOLOG"/>
    <property type="match status" value="1"/>
</dbReference>
<dbReference type="GO" id="GO:0003723">
    <property type="term" value="F:RNA binding"/>
    <property type="evidence" value="ECO:0007669"/>
    <property type="project" value="TreeGrafter"/>
</dbReference>
<feature type="region of interest" description="Disordered" evidence="5">
    <location>
        <begin position="1"/>
        <end position="24"/>
    </location>
</feature>
<evidence type="ECO:0000256" key="4">
    <source>
        <dbReference type="ARBA" id="ARBA00023242"/>
    </source>
</evidence>
<reference evidence="8 9" key="1">
    <citation type="journal article" date="2018" name="New Phytol.">
        <title>Comparative genomics and transcriptomics depict ericoid mycorrhizal fungi as versatile saprotrophs and plant mutualists.</title>
        <authorList>
            <person name="Martino E."/>
            <person name="Morin E."/>
            <person name="Grelet G.A."/>
            <person name="Kuo A."/>
            <person name="Kohler A."/>
            <person name="Daghino S."/>
            <person name="Barry K.W."/>
            <person name="Cichocki N."/>
            <person name="Clum A."/>
            <person name="Dockter R.B."/>
            <person name="Hainaut M."/>
            <person name="Kuo R.C."/>
            <person name="LaButti K."/>
            <person name="Lindahl B.D."/>
            <person name="Lindquist E.A."/>
            <person name="Lipzen A."/>
            <person name="Khouja H.R."/>
            <person name="Magnuson J."/>
            <person name="Murat C."/>
            <person name="Ohm R.A."/>
            <person name="Singer S.W."/>
            <person name="Spatafora J.W."/>
            <person name="Wang M."/>
            <person name="Veneault-Fourrey C."/>
            <person name="Henrissat B."/>
            <person name="Grigoriev I.V."/>
            <person name="Martin F.M."/>
            <person name="Perotto S."/>
        </authorList>
    </citation>
    <scope>NUCLEOTIDE SEQUENCE [LARGE SCALE GENOMIC DNA]</scope>
    <source>
        <strain evidence="8 9">ATCC 22711</strain>
    </source>
</reference>
<feature type="compositionally biased region" description="Basic and acidic residues" evidence="5">
    <location>
        <begin position="448"/>
        <end position="466"/>
    </location>
</feature>
<gene>
    <name evidence="8" type="ORF">M430DRAFT_140657</name>
</gene>
<accession>A0A2T3AZF7</accession>
<keyword evidence="4" id="KW-0539">Nucleus</keyword>
<feature type="compositionally biased region" description="Basic residues" evidence="5">
    <location>
        <begin position="573"/>
        <end position="584"/>
    </location>
</feature>
<dbReference type="InterPro" id="IPR012580">
    <property type="entry name" value="NUC153"/>
</dbReference>
<feature type="compositionally biased region" description="Acidic residues" evidence="5">
    <location>
        <begin position="86"/>
        <end position="96"/>
    </location>
</feature>
<evidence type="ECO:0000256" key="3">
    <source>
        <dbReference type="ARBA" id="ARBA00023054"/>
    </source>
</evidence>
<feature type="region of interest" description="Disordered" evidence="5">
    <location>
        <begin position="204"/>
        <end position="236"/>
    </location>
</feature>
<dbReference type="GO" id="GO:0006364">
    <property type="term" value="P:rRNA processing"/>
    <property type="evidence" value="ECO:0007669"/>
    <property type="project" value="InterPro"/>
</dbReference>
<feature type="compositionally biased region" description="Acidic residues" evidence="5">
    <location>
        <begin position="219"/>
        <end position="235"/>
    </location>
</feature>
<keyword evidence="3" id="KW-0175">Coiled coil</keyword>
<evidence type="ECO:0000259" key="6">
    <source>
        <dbReference type="Pfam" id="PF08159"/>
    </source>
</evidence>
<dbReference type="AlphaFoldDB" id="A0A2T3AZF7"/>
<feature type="compositionally biased region" description="Acidic residues" evidence="5">
    <location>
        <begin position="119"/>
        <end position="137"/>
    </location>
</feature>
<proteinExistence type="inferred from homology"/>
<dbReference type="RefSeq" id="XP_024720043.1">
    <property type="nucleotide sequence ID" value="XM_024862673.1"/>
</dbReference>
<feature type="compositionally biased region" description="Basic residues" evidence="5">
    <location>
        <begin position="517"/>
        <end position="528"/>
    </location>
</feature>
<evidence type="ECO:0000313" key="9">
    <source>
        <dbReference type="Proteomes" id="UP000241818"/>
    </source>
</evidence>
<dbReference type="InterPro" id="IPR056750">
    <property type="entry name" value="RRM_ESF1"/>
</dbReference>
<dbReference type="EMBL" id="KZ679012">
    <property type="protein sequence ID" value="PSS16535.1"/>
    <property type="molecule type" value="Genomic_DNA"/>
</dbReference>
<feature type="region of interest" description="Disordered" evidence="5">
    <location>
        <begin position="81"/>
        <end position="147"/>
    </location>
</feature>
<dbReference type="Proteomes" id="UP000241818">
    <property type="component" value="Unassembled WGS sequence"/>
</dbReference>